<evidence type="ECO:0000313" key="5">
    <source>
        <dbReference type="Proteomes" id="UP000637819"/>
    </source>
</evidence>
<reference evidence="4 5" key="1">
    <citation type="submission" date="2021-01" db="EMBL/GenBank/DDBJ databases">
        <title>Genome Sequence and Methylation Pattern of Haloterrigena salifodinae BOL5-1, An Extremely Halophilic Archaeon from a Bolivian Salt Mine.</title>
        <authorList>
            <person name="DasSarma P."/>
            <person name="Anton B.P."/>
            <person name="DasSarma S.L."/>
            <person name="von Ehrenheim H.A.L."/>
            <person name="Martinez F.L."/>
            <person name="Guzman D."/>
            <person name="Roberts R.J."/>
            <person name="DasSarma S."/>
        </authorList>
    </citation>
    <scope>NUCLEOTIDE SEQUENCE [LARGE SCALE GENOMIC DNA]</scope>
    <source>
        <strain evidence="4 5">BOL5-1</strain>
        <plasmid evidence="4 5">pHTS138</plasmid>
    </source>
</reference>
<dbReference type="EMBL" id="CP069189">
    <property type="protein sequence ID" value="QRV17400.1"/>
    <property type="molecule type" value="Genomic_DNA"/>
</dbReference>
<protein>
    <submittedName>
        <fullName evidence="4">Extracellular solute-binding protein</fullName>
    </submittedName>
</protein>
<keyword evidence="3" id="KW-0732">Signal</keyword>
<name>A0A8T8E7E3_9EURY</name>
<dbReference type="InterPro" id="IPR050490">
    <property type="entry name" value="Bact_solute-bd_prot1"/>
</dbReference>
<evidence type="ECO:0000313" key="4">
    <source>
        <dbReference type="EMBL" id="QRV17400.1"/>
    </source>
</evidence>
<dbReference type="InterPro" id="IPR006059">
    <property type="entry name" value="SBP"/>
</dbReference>
<proteinExistence type="predicted"/>
<keyword evidence="2" id="KW-0813">Transport</keyword>
<comment type="subcellular location">
    <subcellularLocation>
        <location evidence="1">Cell envelope</location>
    </subcellularLocation>
</comment>
<dbReference type="OrthoDB" id="301652at2157"/>
<dbReference type="Pfam" id="PF13416">
    <property type="entry name" value="SBP_bac_8"/>
    <property type="match status" value="1"/>
</dbReference>
<keyword evidence="5" id="KW-1185">Reference proteome</keyword>
<geneLocation type="plasmid" evidence="4 5">
    <name>pHTS138</name>
</geneLocation>
<dbReference type="PROSITE" id="PS51257">
    <property type="entry name" value="PROKAR_LIPOPROTEIN"/>
    <property type="match status" value="1"/>
</dbReference>
<dbReference type="PANTHER" id="PTHR43649:SF31">
    <property type="entry name" value="SN-GLYCEROL-3-PHOSPHATE-BINDING PERIPLASMIC PROTEIN UGPB"/>
    <property type="match status" value="1"/>
</dbReference>
<organism evidence="4 5">
    <name type="scientific">Haloterrigena salifodinae</name>
    <dbReference type="NCBI Taxonomy" id="2675099"/>
    <lineage>
        <taxon>Archaea</taxon>
        <taxon>Methanobacteriati</taxon>
        <taxon>Methanobacteriota</taxon>
        <taxon>Stenosarchaea group</taxon>
        <taxon>Halobacteria</taxon>
        <taxon>Halobacteriales</taxon>
        <taxon>Natrialbaceae</taxon>
        <taxon>Haloterrigena</taxon>
    </lineage>
</organism>
<dbReference type="RefSeq" id="WP_204749435.1">
    <property type="nucleotide sequence ID" value="NZ_CP069189.1"/>
</dbReference>
<sequence>MKLSKREYLKSIGIGTAATALAGCMGGGGDSGSSELQAASWASGEEQEIVTGLIQDFEDETGIAAIHENVPYDEYMNTLQVQFSGGEEPDVFYLADEESPGLMEQGALLDLEELRDDSEFALDDIWDPVLNTFVSDGSLYGVPKDYTTVGYFYNEEMFSNAGYDTFPETWADFRSALETINEQADVTYPAGIGARPRESLLQLVWSHGGRVLNEDETEAVIGSDEAIQGLERLVSLREDGLLGYWNDDLSAPDPMVGLGEGDVAVGWIGAWGTATLDADYSDMPINVADHVPVPDGGTSATILITTAWSASSATDREEDTLELLKYLTNDEGMWAWAQEGIALSARESHLEKEFYQENPRMANLVNLTEDARPRVFGRHSGEIMNRIMSEAEGALTGAQSAREAFESAEEIINNEILN</sequence>
<dbReference type="KEGG" id="hsal:JMJ58_21365"/>
<evidence type="ECO:0000256" key="3">
    <source>
        <dbReference type="ARBA" id="ARBA00022729"/>
    </source>
</evidence>
<dbReference type="GeneID" id="62877731"/>
<dbReference type="Proteomes" id="UP000637819">
    <property type="component" value="Plasmid pHTS138"/>
</dbReference>
<dbReference type="AlphaFoldDB" id="A0A8T8E7E3"/>
<keyword evidence="4" id="KW-0614">Plasmid</keyword>
<evidence type="ECO:0000256" key="2">
    <source>
        <dbReference type="ARBA" id="ARBA00022448"/>
    </source>
</evidence>
<dbReference type="Gene3D" id="3.40.190.10">
    <property type="entry name" value="Periplasmic binding protein-like II"/>
    <property type="match status" value="1"/>
</dbReference>
<dbReference type="SUPFAM" id="SSF53850">
    <property type="entry name" value="Periplasmic binding protein-like II"/>
    <property type="match status" value="1"/>
</dbReference>
<gene>
    <name evidence="4" type="ORF">JMJ58_21365</name>
</gene>
<dbReference type="PANTHER" id="PTHR43649">
    <property type="entry name" value="ARABINOSE-BINDING PROTEIN-RELATED"/>
    <property type="match status" value="1"/>
</dbReference>
<evidence type="ECO:0000256" key="1">
    <source>
        <dbReference type="ARBA" id="ARBA00004196"/>
    </source>
</evidence>
<accession>A0A8T8E7E3</accession>